<dbReference type="Pfam" id="PF13426">
    <property type="entry name" value="PAS_9"/>
    <property type="match status" value="1"/>
</dbReference>
<dbReference type="CDD" id="cd00130">
    <property type="entry name" value="PAS"/>
    <property type="match status" value="1"/>
</dbReference>
<dbReference type="PANTHER" id="PTHR43047">
    <property type="entry name" value="TWO-COMPONENT HISTIDINE PROTEIN KINASE"/>
    <property type="match status" value="1"/>
</dbReference>
<evidence type="ECO:0000256" key="1">
    <source>
        <dbReference type="ARBA" id="ARBA00000085"/>
    </source>
</evidence>
<dbReference type="PRINTS" id="PR00344">
    <property type="entry name" value="BCTRLSENSOR"/>
</dbReference>
<keyword evidence="3" id="KW-0597">Phosphoprotein</keyword>
<evidence type="ECO:0000313" key="9">
    <source>
        <dbReference type="EMBL" id="SDW92698.1"/>
    </source>
</evidence>
<evidence type="ECO:0000256" key="5">
    <source>
        <dbReference type="ARBA" id="ARBA00022777"/>
    </source>
</evidence>
<protein>
    <recommendedName>
        <fullName evidence="2">histidine kinase</fullName>
        <ecNumber evidence="2">2.7.13.3</ecNumber>
    </recommendedName>
</protein>
<dbReference type="SMART" id="SM00091">
    <property type="entry name" value="PAS"/>
    <property type="match status" value="2"/>
</dbReference>
<dbReference type="SUPFAM" id="SSF55874">
    <property type="entry name" value="ATPase domain of HSP90 chaperone/DNA topoisomerase II/histidine kinase"/>
    <property type="match status" value="1"/>
</dbReference>
<evidence type="ECO:0000256" key="2">
    <source>
        <dbReference type="ARBA" id="ARBA00012438"/>
    </source>
</evidence>
<proteinExistence type="predicted"/>
<sequence>MQAPAPSMKIAKNDFLITLCNSIKEGAAIVEKDTAKIIFRNDAWFRLFEVDPPGKMDMMQINQLRKIELTDDEVKNRITIAEKEGFFCEQAEYISKKGRPFWGELSISLFKNKESIYYIVVIDKINSVKETERMITQDKQRFDALLEHASMGIIEINSRGEIININLFALMLFGYSKEDVLNKKIEMLIPTRYHAKHLQHRDRYRAHPKNRPMGVGMDLFAVKKDGTEFPMEVSLSNYIRDGEHCIIAFVSDISIRKKTEIEIKKLNDELEGTVEQRTKELKTAIQQLELSKEELSGLLEKEKELSELKSRFVSMASHEFRTPLSTILSSVYLLEQYNADNEQSKRNRHLKRIISSANMLNDILNDFLSVDKIEEGKIHVKYAEFDIQQLVESVMEEIKNNLKKGQVLDYDHDGNPMVLLDPSLLKHIIMNLVSNASKFSPEASFISIKTYSDDHHFVFSIKDRGIGISNDDQKHLMERFFRGTNVTGIQGTGLGLHIVSKYAELMNGSIECKSELQEGTEFILIFNAKTNHHEKDINH</sequence>
<dbReference type="InterPro" id="IPR036890">
    <property type="entry name" value="HATPase_C_sf"/>
</dbReference>
<keyword evidence="4" id="KW-0808">Transferase</keyword>
<evidence type="ECO:0000256" key="4">
    <source>
        <dbReference type="ARBA" id="ARBA00022679"/>
    </source>
</evidence>
<dbReference type="SUPFAM" id="SSF55785">
    <property type="entry name" value="PYP-like sensor domain (PAS domain)"/>
    <property type="match status" value="2"/>
</dbReference>
<dbReference type="AlphaFoldDB" id="A0A8X8IFK6"/>
<dbReference type="GO" id="GO:0006355">
    <property type="term" value="P:regulation of DNA-templated transcription"/>
    <property type="evidence" value="ECO:0007669"/>
    <property type="project" value="InterPro"/>
</dbReference>
<keyword evidence="5" id="KW-0418">Kinase</keyword>
<dbReference type="InterPro" id="IPR003594">
    <property type="entry name" value="HATPase_dom"/>
</dbReference>
<dbReference type="EMBL" id="FNNO01000007">
    <property type="protein sequence ID" value="SDW92698.1"/>
    <property type="molecule type" value="Genomic_DNA"/>
</dbReference>
<dbReference type="Pfam" id="PF00512">
    <property type="entry name" value="HisKA"/>
    <property type="match status" value="1"/>
</dbReference>
<dbReference type="Pfam" id="PF02518">
    <property type="entry name" value="HATPase_c"/>
    <property type="match status" value="1"/>
</dbReference>
<keyword evidence="10" id="KW-1185">Reference proteome</keyword>
<dbReference type="InterPro" id="IPR035965">
    <property type="entry name" value="PAS-like_dom_sf"/>
</dbReference>
<dbReference type="EC" id="2.7.13.3" evidence="2"/>
<dbReference type="PROSITE" id="PS50109">
    <property type="entry name" value="HIS_KIN"/>
    <property type="match status" value="1"/>
</dbReference>
<feature type="coiled-coil region" evidence="6">
    <location>
        <begin position="256"/>
        <end position="308"/>
    </location>
</feature>
<dbReference type="PROSITE" id="PS50112">
    <property type="entry name" value="PAS"/>
    <property type="match status" value="1"/>
</dbReference>
<dbReference type="SMART" id="SM00387">
    <property type="entry name" value="HATPase_c"/>
    <property type="match status" value="1"/>
</dbReference>
<dbReference type="InterPro" id="IPR036097">
    <property type="entry name" value="HisK_dim/P_sf"/>
</dbReference>
<dbReference type="InterPro" id="IPR013767">
    <property type="entry name" value="PAS_fold"/>
</dbReference>
<dbReference type="InterPro" id="IPR005467">
    <property type="entry name" value="His_kinase_dom"/>
</dbReference>
<evidence type="ECO:0000256" key="3">
    <source>
        <dbReference type="ARBA" id="ARBA00022553"/>
    </source>
</evidence>
<gene>
    <name evidence="9" type="ORF">SAMN05444410_10766</name>
</gene>
<dbReference type="Gene3D" id="3.30.565.10">
    <property type="entry name" value="Histidine kinase-like ATPase, C-terminal domain"/>
    <property type="match status" value="1"/>
</dbReference>
<dbReference type="InterPro" id="IPR004358">
    <property type="entry name" value="Sig_transdc_His_kin-like_C"/>
</dbReference>
<accession>A0A8X8IFK6</accession>
<dbReference type="Gene3D" id="3.30.450.20">
    <property type="entry name" value="PAS domain"/>
    <property type="match status" value="2"/>
</dbReference>
<evidence type="ECO:0000256" key="6">
    <source>
        <dbReference type="SAM" id="Coils"/>
    </source>
</evidence>
<dbReference type="CDD" id="cd00082">
    <property type="entry name" value="HisKA"/>
    <property type="match status" value="1"/>
</dbReference>
<feature type="domain" description="Histidine kinase" evidence="7">
    <location>
        <begin position="315"/>
        <end position="530"/>
    </location>
</feature>
<dbReference type="NCBIfam" id="TIGR00229">
    <property type="entry name" value="sensory_box"/>
    <property type="match status" value="1"/>
</dbReference>
<dbReference type="Gene3D" id="1.10.287.130">
    <property type="match status" value="1"/>
</dbReference>
<dbReference type="GO" id="GO:0009927">
    <property type="term" value="F:histidine phosphotransfer kinase activity"/>
    <property type="evidence" value="ECO:0007669"/>
    <property type="project" value="TreeGrafter"/>
</dbReference>
<dbReference type="Pfam" id="PF00989">
    <property type="entry name" value="PAS"/>
    <property type="match status" value="1"/>
</dbReference>
<reference evidence="9 10" key="1">
    <citation type="submission" date="2016-10" db="EMBL/GenBank/DDBJ databases">
        <authorList>
            <person name="Varghese N."/>
            <person name="Submissions S."/>
        </authorList>
    </citation>
    <scope>NUCLEOTIDE SEQUENCE [LARGE SCALE GENOMIC DNA]</scope>
    <source>
        <strain evidence="9 10">DSM 25353</strain>
    </source>
</reference>
<dbReference type="CDD" id="cd00075">
    <property type="entry name" value="HATPase"/>
    <property type="match status" value="1"/>
</dbReference>
<name>A0A8X8IFK6_9BACT</name>
<dbReference type="SUPFAM" id="SSF47384">
    <property type="entry name" value="Homodimeric domain of signal transducing histidine kinase"/>
    <property type="match status" value="1"/>
</dbReference>
<dbReference type="GO" id="GO:0005886">
    <property type="term" value="C:plasma membrane"/>
    <property type="evidence" value="ECO:0007669"/>
    <property type="project" value="TreeGrafter"/>
</dbReference>
<comment type="catalytic activity">
    <reaction evidence="1">
        <text>ATP + protein L-histidine = ADP + protein N-phospho-L-histidine.</text>
        <dbReference type="EC" id="2.7.13.3"/>
    </reaction>
</comment>
<organism evidence="9 10">
    <name type="scientific">Hydrobacter penzbergensis</name>
    <dbReference type="NCBI Taxonomy" id="1235997"/>
    <lineage>
        <taxon>Bacteria</taxon>
        <taxon>Pseudomonadati</taxon>
        <taxon>Bacteroidota</taxon>
        <taxon>Chitinophagia</taxon>
        <taxon>Chitinophagales</taxon>
        <taxon>Chitinophagaceae</taxon>
        <taxon>Hydrobacter</taxon>
    </lineage>
</organism>
<feature type="domain" description="PAS" evidence="8">
    <location>
        <begin position="138"/>
        <end position="190"/>
    </location>
</feature>
<dbReference type="GO" id="GO:0000155">
    <property type="term" value="F:phosphorelay sensor kinase activity"/>
    <property type="evidence" value="ECO:0007669"/>
    <property type="project" value="InterPro"/>
</dbReference>
<dbReference type="Proteomes" id="UP000198711">
    <property type="component" value="Unassembled WGS sequence"/>
</dbReference>
<evidence type="ECO:0000259" key="7">
    <source>
        <dbReference type="PROSITE" id="PS50109"/>
    </source>
</evidence>
<dbReference type="InterPro" id="IPR000014">
    <property type="entry name" value="PAS"/>
</dbReference>
<evidence type="ECO:0000259" key="8">
    <source>
        <dbReference type="PROSITE" id="PS50112"/>
    </source>
</evidence>
<evidence type="ECO:0000313" key="10">
    <source>
        <dbReference type="Proteomes" id="UP000198711"/>
    </source>
</evidence>
<dbReference type="RefSeq" id="WP_139173873.1">
    <property type="nucleotide sequence ID" value="NZ_FNNO01000007.1"/>
</dbReference>
<dbReference type="PANTHER" id="PTHR43047:SF72">
    <property type="entry name" value="OSMOSENSING HISTIDINE PROTEIN KINASE SLN1"/>
    <property type="match status" value="1"/>
</dbReference>
<keyword evidence="6" id="KW-0175">Coiled coil</keyword>
<dbReference type="SMART" id="SM00388">
    <property type="entry name" value="HisKA"/>
    <property type="match status" value="1"/>
</dbReference>
<comment type="caution">
    <text evidence="9">The sequence shown here is derived from an EMBL/GenBank/DDBJ whole genome shotgun (WGS) entry which is preliminary data.</text>
</comment>
<dbReference type="InterPro" id="IPR003661">
    <property type="entry name" value="HisK_dim/P_dom"/>
</dbReference>